<organism evidence="2">
    <name type="scientific">Cacopsylla melanoneura</name>
    <dbReference type="NCBI Taxonomy" id="428564"/>
    <lineage>
        <taxon>Eukaryota</taxon>
        <taxon>Metazoa</taxon>
        <taxon>Ecdysozoa</taxon>
        <taxon>Arthropoda</taxon>
        <taxon>Hexapoda</taxon>
        <taxon>Insecta</taxon>
        <taxon>Pterygota</taxon>
        <taxon>Neoptera</taxon>
        <taxon>Paraneoptera</taxon>
        <taxon>Hemiptera</taxon>
        <taxon>Sternorrhyncha</taxon>
        <taxon>Psylloidea</taxon>
        <taxon>Psyllidae</taxon>
        <taxon>Psyllinae</taxon>
        <taxon>Cacopsylla</taxon>
    </lineage>
</organism>
<accession>A0A8D8XB33</accession>
<dbReference type="EMBL" id="HBUF01298331">
    <property type="protein sequence ID" value="CAG6690613.1"/>
    <property type="molecule type" value="Transcribed_RNA"/>
</dbReference>
<feature type="compositionally biased region" description="Basic residues" evidence="1">
    <location>
        <begin position="15"/>
        <end position="28"/>
    </location>
</feature>
<proteinExistence type="predicted"/>
<name>A0A8D8XB33_9HEMI</name>
<dbReference type="AlphaFoldDB" id="A0A8D8XB33"/>
<feature type="compositionally biased region" description="Basic and acidic residues" evidence="1">
    <location>
        <begin position="1"/>
        <end position="14"/>
    </location>
</feature>
<sequence>MKWDVGEGGRGEGSRRRKRRRRGRGRGKNKNEIQFSIPSFFSSHPGRIYFLWRIQKEYSKDRGFILFTHMSRFYLTREFKSLPIGPFVKNVYSSAYLRIK</sequence>
<feature type="region of interest" description="Disordered" evidence="1">
    <location>
        <begin position="1"/>
        <end position="31"/>
    </location>
</feature>
<evidence type="ECO:0000313" key="2">
    <source>
        <dbReference type="EMBL" id="CAG6690613.1"/>
    </source>
</evidence>
<evidence type="ECO:0000256" key="1">
    <source>
        <dbReference type="SAM" id="MobiDB-lite"/>
    </source>
</evidence>
<dbReference type="EMBL" id="HBUF01298330">
    <property type="protein sequence ID" value="CAG6690612.1"/>
    <property type="molecule type" value="Transcribed_RNA"/>
</dbReference>
<reference evidence="2" key="1">
    <citation type="submission" date="2021-05" db="EMBL/GenBank/DDBJ databases">
        <authorList>
            <person name="Alioto T."/>
            <person name="Alioto T."/>
            <person name="Gomez Garrido J."/>
        </authorList>
    </citation>
    <scope>NUCLEOTIDE SEQUENCE</scope>
</reference>
<protein>
    <submittedName>
        <fullName evidence="2">Uncharacterized protein</fullName>
    </submittedName>
</protein>